<keyword evidence="2" id="KW-1185">Reference proteome</keyword>
<evidence type="ECO:0000313" key="1">
    <source>
        <dbReference type="EMBL" id="KAF7638395.1"/>
    </source>
</evidence>
<dbReference type="AlphaFoldDB" id="A0A8S9ZZ43"/>
<dbReference type="EMBL" id="JABEBT010000012">
    <property type="protein sequence ID" value="KAF7638395.1"/>
    <property type="molecule type" value="Genomic_DNA"/>
</dbReference>
<reference evidence="1" key="1">
    <citation type="journal article" date="2020" name="Ecol. Evol.">
        <title>Genome structure and content of the rice root-knot nematode (Meloidogyne graminicola).</title>
        <authorList>
            <person name="Phan N.T."/>
            <person name="Danchin E.G.J."/>
            <person name="Klopp C."/>
            <person name="Perfus-Barbeoch L."/>
            <person name="Kozlowski D.K."/>
            <person name="Koutsovoulos G.D."/>
            <person name="Lopez-Roques C."/>
            <person name="Bouchez O."/>
            <person name="Zahm M."/>
            <person name="Besnard G."/>
            <person name="Bellafiore S."/>
        </authorList>
    </citation>
    <scope>NUCLEOTIDE SEQUENCE</scope>
    <source>
        <strain evidence="1">VN-18</strain>
    </source>
</reference>
<dbReference type="Proteomes" id="UP000605970">
    <property type="component" value="Unassembled WGS sequence"/>
</dbReference>
<evidence type="ECO:0000313" key="2">
    <source>
        <dbReference type="Proteomes" id="UP000605970"/>
    </source>
</evidence>
<organism evidence="1 2">
    <name type="scientific">Meloidogyne graminicola</name>
    <dbReference type="NCBI Taxonomy" id="189291"/>
    <lineage>
        <taxon>Eukaryota</taxon>
        <taxon>Metazoa</taxon>
        <taxon>Ecdysozoa</taxon>
        <taxon>Nematoda</taxon>
        <taxon>Chromadorea</taxon>
        <taxon>Rhabditida</taxon>
        <taxon>Tylenchina</taxon>
        <taxon>Tylenchomorpha</taxon>
        <taxon>Tylenchoidea</taxon>
        <taxon>Meloidogynidae</taxon>
        <taxon>Meloidogyninae</taxon>
        <taxon>Meloidogyne</taxon>
    </lineage>
</organism>
<name>A0A8S9ZZ43_9BILA</name>
<comment type="caution">
    <text evidence="1">The sequence shown here is derived from an EMBL/GenBank/DDBJ whole genome shotgun (WGS) entry which is preliminary data.</text>
</comment>
<accession>A0A8S9ZZ43</accession>
<gene>
    <name evidence="1" type="ORF">Mgra_00002077</name>
</gene>
<sequence>MGNNRSSTSSLSTINSNICQSSSYSIPIKNNNNKNDCKIWKISVSARESFDNSQQKQQNKKEIKRIRNRSLILFQQPKLIKNEKNYGWWPLKRIKNKNNNENKIINNYFNNNNND</sequence>
<proteinExistence type="predicted"/>
<feature type="non-terminal residue" evidence="1">
    <location>
        <position position="115"/>
    </location>
</feature>
<protein>
    <submittedName>
        <fullName evidence="1">Uncharacterized protein</fullName>
    </submittedName>
</protein>